<name>A0A0F9F614_9ZZZZ</name>
<comment type="caution">
    <text evidence="1">The sequence shown here is derived from an EMBL/GenBank/DDBJ whole genome shotgun (WGS) entry which is preliminary data.</text>
</comment>
<sequence>MSHIRTVLVRFWAWRNYTVFGIVAPLLLRESACCHSVATDCQVQHTSILYEACSGPLAGWVHFTGQSVTLLTPA</sequence>
<gene>
    <name evidence="1" type="ORF">LCGC14_1991800</name>
</gene>
<organism evidence="1">
    <name type="scientific">marine sediment metagenome</name>
    <dbReference type="NCBI Taxonomy" id="412755"/>
    <lineage>
        <taxon>unclassified sequences</taxon>
        <taxon>metagenomes</taxon>
        <taxon>ecological metagenomes</taxon>
    </lineage>
</organism>
<accession>A0A0F9F614</accession>
<reference evidence="1" key="1">
    <citation type="journal article" date="2015" name="Nature">
        <title>Complex archaea that bridge the gap between prokaryotes and eukaryotes.</title>
        <authorList>
            <person name="Spang A."/>
            <person name="Saw J.H."/>
            <person name="Jorgensen S.L."/>
            <person name="Zaremba-Niedzwiedzka K."/>
            <person name="Martijn J."/>
            <person name="Lind A.E."/>
            <person name="van Eijk R."/>
            <person name="Schleper C."/>
            <person name="Guy L."/>
            <person name="Ettema T.J."/>
        </authorList>
    </citation>
    <scope>NUCLEOTIDE SEQUENCE</scope>
</reference>
<dbReference type="EMBL" id="LAZR01022478">
    <property type="protein sequence ID" value="KKL81733.1"/>
    <property type="molecule type" value="Genomic_DNA"/>
</dbReference>
<evidence type="ECO:0000313" key="1">
    <source>
        <dbReference type="EMBL" id="KKL81733.1"/>
    </source>
</evidence>
<dbReference type="AlphaFoldDB" id="A0A0F9F614"/>
<protein>
    <submittedName>
        <fullName evidence="1">Uncharacterized protein</fullName>
    </submittedName>
</protein>
<proteinExistence type="predicted"/>